<evidence type="ECO:0000313" key="1">
    <source>
        <dbReference type="EMBL" id="CAG8571577.1"/>
    </source>
</evidence>
<accession>A0ACA9M642</accession>
<protein>
    <submittedName>
        <fullName evidence="1">9452_t:CDS:1</fullName>
    </submittedName>
</protein>
<dbReference type="EMBL" id="CAJVPU010007346">
    <property type="protein sequence ID" value="CAG8571577.1"/>
    <property type="molecule type" value="Genomic_DNA"/>
</dbReference>
<dbReference type="Proteomes" id="UP000789702">
    <property type="component" value="Unassembled WGS sequence"/>
</dbReference>
<name>A0ACA9M642_9GLOM</name>
<reference evidence="1" key="1">
    <citation type="submission" date="2021-06" db="EMBL/GenBank/DDBJ databases">
        <authorList>
            <person name="Kallberg Y."/>
            <person name="Tangrot J."/>
            <person name="Rosling A."/>
        </authorList>
    </citation>
    <scope>NUCLEOTIDE SEQUENCE</scope>
    <source>
        <strain evidence="1">IL203A</strain>
    </source>
</reference>
<organism evidence="1 2">
    <name type="scientific">Dentiscutata heterogama</name>
    <dbReference type="NCBI Taxonomy" id="1316150"/>
    <lineage>
        <taxon>Eukaryota</taxon>
        <taxon>Fungi</taxon>
        <taxon>Fungi incertae sedis</taxon>
        <taxon>Mucoromycota</taxon>
        <taxon>Glomeromycotina</taxon>
        <taxon>Glomeromycetes</taxon>
        <taxon>Diversisporales</taxon>
        <taxon>Gigasporaceae</taxon>
        <taxon>Dentiscutata</taxon>
    </lineage>
</organism>
<comment type="caution">
    <text evidence="1">The sequence shown here is derived from an EMBL/GenBank/DDBJ whole genome shotgun (WGS) entry which is preliminary data.</text>
</comment>
<keyword evidence="2" id="KW-1185">Reference proteome</keyword>
<feature type="non-terminal residue" evidence="1">
    <location>
        <position position="154"/>
    </location>
</feature>
<proteinExistence type="predicted"/>
<gene>
    <name evidence="1" type="ORF">DHETER_LOCUS6084</name>
</gene>
<sequence length="154" mass="17254">MGNEINAKLHSVLAAFNITDKILCATTDGELRQSVGEGEATCKIPQDVSTHWNSTYLILSTYITMPTMISAIIRRNKSLNKFKFIPQKETNLQATAQFLKPFYDTTNILSSSTYMTLEILIILIKDIVNNISSCIQNLESPEFLEIAATQMSEK</sequence>
<evidence type="ECO:0000313" key="2">
    <source>
        <dbReference type="Proteomes" id="UP000789702"/>
    </source>
</evidence>